<feature type="domain" description="Transglycosylase SLT" evidence="2">
    <location>
        <begin position="49"/>
        <end position="337"/>
    </location>
</feature>
<dbReference type="PANTHER" id="PTHR30163:SF10">
    <property type="entry name" value="TRANSGLYCOLASE-RELATED"/>
    <property type="match status" value="1"/>
</dbReference>
<dbReference type="NCBIfam" id="TIGR02283">
    <property type="entry name" value="MltB_2"/>
    <property type="match status" value="1"/>
</dbReference>
<evidence type="ECO:0000259" key="1">
    <source>
        <dbReference type="Pfam" id="PF01471"/>
    </source>
</evidence>
<dbReference type="InterPro" id="IPR036366">
    <property type="entry name" value="PGBDSf"/>
</dbReference>
<sequence length="416" mass="44905">MTVRLRQVLAGEFRGSGFLAGKGRAARGLVAAAVLGSFAGVGEARALGSCLERLKSDAVASGVRPEIAARMLDGAGTDERVLRFSTSQPEYETPIWDYMATLVDEERIRDGMALLEQHKKTLAAVEKTYGVERHVVVAVWGIESDFGKSKGDFYTPHALANLVCAGGKRSKYFRSELMKTLQIANRGDVPPEKFIGSWAGAFGQTQFMPTTYLRLAVDFDRDGRRDLVDSSADALASTANFLKDAGWEKGRPWGYEVKLPAGYKGPSGRRAKASLESWARRGITRLDGKPLSGNTEAGLIQPAGVNGPAFLVTRNFDALFSYNASQSYGLAIALLSQLISGGEPFAAAWPTDDPGLSRAKRLELQKLLARGGFYDGEVDGRVGPATRESIKKAEQNFGLPVTGRPGYRIYQALGGQ</sequence>
<gene>
    <name evidence="3" type="ORF">V6L76_12100</name>
</gene>
<dbReference type="SUPFAM" id="SSF47090">
    <property type="entry name" value="PGBD-like"/>
    <property type="match status" value="1"/>
</dbReference>
<dbReference type="Gene3D" id="1.10.8.350">
    <property type="entry name" value="Bacterial muramidase"/>
    <property type="match status" value="1"/>
</dbReference>
<dbReference type="PANTHER" id="PTHR30163">
    <property type="entry name" value="MEMBRANE-BOUND LYTIC MUREIN TRANSGLYCOSYLASE B"/>
    <property type="match status" value="1"/>
</dbReference>
<dbReference type="InterPro" id="IPR031304">
    <property type="entry name" value="SLT_2"/>
</dbReference>
<organism evidence="3 4">
    <name type="scientific">Pannonibacter anstelovis</name>
    <dbReference type="NCBI Taxonomy" id="3121537"/>
    <lineage>
        <taxon>Bacteria</taxon>
        <taxon>Pseudomonadati</taxon>
        <taxon>Pseudomonadota</taxon>
        <taxon>Alphaproteobacteria</taxon>
        <taxon>Hyphomicrobiales</taxon>
        <taxon>Stappiaceae</taxon>
        <taxon>Pannonibacter</taxon>
    </lineage>
</organism>
<dbReference type="InterPro" id="IPR002477">
    <property type="entry name" value="Peptidoglycan-bd-like"/>
</dbReference>
<dbReference type="EMBL" id="JBAKBE010000006">
    <property type="protein sequence ID" value="MEH0097004.1"/>
    <property type="molecule type" value="Genomic_DNA"/>
</dbReference>
<dbReference type="CDD" id="cd13399">
    <property type="entry name" value="Slt35-like"/>
    <property type="match status" value="1"/>
</dbReference>
<dbReference type="Gene3D" id="1.10.101.10">
    <property type="entry name" value="PGBD-like superfamily/PGBD"/>
    <property type="match status" value="1"/>
</dbReference>
<dbReference type="SUPFAM" id="SSF53955">
    <property type="entry name" value="Lysozyme-like"/>
    <property type="match status" value="1"/>
</dbReference>
<name>A0ABU7ZP45_9HYPH</name>
<evidence type="ECO:0000313" key="4">
    <source>
        <dbReference type="Proteomes" id="UP001380822"/>
    </source>
</evidence>
<reference evidence="3 4" key="1">
    <citation type="submission" date="2024-02" db="EMBL/GenBank/DDBJ databases">
        <title>A new putative Pannonibacter species isolated from two cases of bloodstream infections in paediatric patients.</title>
        <authorList>
            <person name="Castellana S."/>
            <person name="De Laurentiis V."/>
            <person name="Grassi M."/>
            <person name="De Leonardis F."/>
            <person name="Mosca A."/>
            <person name="De Carlo C."/>
            <person name="Sparapano E."/>
            <person name="Ronga L."/>
            <person name="Santacroce L."/>
            <person name="Chironna M."/>
            <person name="De Robertis A."/>
            <person name="Bianco A."/>
            <person name="Del Sambro L."/>
            <person name="Capozzi L."/>
            <person name="Parisi A."/>
        </authorList>
    </citation>
    <scope>NUCLEOTIDE SEQUENCE [LARGE SCALE GENOMIC DNA]</scope>
    <source>
        <strain evidence="3 4">Pt2</strain>
    </source>
</reference>
<dbReference type="RefSeq" id="WP_334251462.1">
    <property type="nucleotide sequence ID" value="NZ_JBAKBE010000006.1"/>
</dbReference>
<feature type="domain" description="Peptidoglycan binding-like" evidence="1">
    <location>
        <begin position="359"/>
        <end position="413"/>
    </location>
</feature>
<dbReference type="InterPro" id="IPR036365">
    <property type="entry name" value="PGBD-like_sf"/>
</dbReference>
<accession>A0ABU7ZP45</accession>
<dbReference type="InterPro" id="IPR043426">
    <property type="entry name" value="MltB-like"/>
</dbReference>
<evidence type="ECO:0000313" key="3">
    <source>
        <dbReference type="EMBL" id="MEH0097004.1"/>
    </source>
</evidence>
<comment type="caution">
    <text evidence="3">The sequence shown here is derived from an EMBL/GenBank/DDBJ whole genome shotgun (WGS) entry which is preliminary data.</text>
</comment>
<keyword evidence="4" id="KW-1185">Reference proteome</keyword>
<dbReference type="InterPro" id="IPR011970">
    <property type="entry name" value="MltB_2"/>
</dbReference>
<protein>
    <submittedName>
        <fullName evidence="3">Lytic murein transglycosylase</fullName>
    </submittedName>
</protein>
<dbReference type="Pfam" id="PF13406">
    <property type="entry name" value="SLT_2"/>
    <property type="match status" value="1"/>
</dbReference>
<proteinExistence type="predicted"/>
<dbReference type="Pfam" id="PF01471">
    <property type="entry name" value="PG_binding_1"/>
    <property type="match status" value="1"/>
</dbReference>
<dbReference type="InterPro" id="IPR023346">
    <property type="entry name" value="Lysozyme-like_dom_sf"/>
</dbReference>
<evidence type="ECO:0000259" key="2">
    <source>
        <dbReference type="Pfam" id="PF13406"/>
    </source>
</evidence>
<dbReference type="Proteomes" id="UP001380822">
    <property type="component" value="Unassembled WGS sequence"/>
</dbReference>
<dbReference type="Gene3D" id="1.10.530.10">
    <property type="match status" value="1"/>
</dbReference>